<reference evidence="2 3" key="1">
    <citation type="submission" date="2016-10" db="EMBL/GenBank/DDBJ databases">
        <title>Proteomics and genomics reveal pathogen-plant mechanisms compatible with a hemibiotrophic lifestyle of Diplodia corticola.</title>
        <authorList>
            <person name="Fernandes I."/>
            <person name="De Jonge R."/>
            <person name="Van De Peer Y."/>
            <person name="Devreese B."/>
            <person name="Alves A."/>
            <person name="Esteves A.C."/>
        </authorList>
    </citation>
    <scope>NUCLEOTIDE SEQUENCE [LARGE SCALE GENOMIC DNA]</scope>
    <source>
        <strain evidence="2 3">CBS 112549</strain>
    </source>
</reference>
<evidence type="ECO:0000313" key="2">
    <source>
        <dbReference type="EMBL" id="OJD32583.1"/>
    </source>
</evidence>
<dbReference type="Proteomes" id="UP000183809">
    <property type="component" value="Unassembled WGS sequence"/>
</dbReference>
<gene>
    <name evidence="2" type="ORF">BKCO1_37000224</name>
</gene>
<feature type="region of interest" description="Disordered" evidence="1">
    <location>
        <begin position="1"/>
        <end position="22"/>
    </location>
</feature>
<organism evidence="2 3">
    <name type="scientific">Diplodia corticola</name>
    <dbReference type="NCBI Taxonomy" id="236234"/>
    <lineage>
        <taxon>Eukaryota</taxon>
        <taxon>Fungi</taxon>
        <taxon>Dikarya</taxon>
        <taxon>Ascomycota</taxon>
        <taxon>Pezizomycotina</taxon>
        <taxon>Dothideomycetes</taxon>
        <taxon>Dothideomycetes incertae sedis</taxon>
        <taxon>Botryosphaeriales</taxon>
        <taxon>Botryosphaeriaceae</taxon>
        <taxon>Diplodia</taxon>
    </lineage>
</organism>
<sequence>MFLLNRLLPGSSQPAPSPENIDTHIFYNPPDADPDYQPSYFDDVDSDLDDIELFPRHSLIRPPPPMRLALTPRPHVYGYPPRCPRGGVLVLANAAPADLEFLGLPAIPADEIPPLSGPGGEDDEEAFCERMRLLGAQWWKEGEAELRRAELLRARSADEPAQAGLRTVDLVAVGFEGVVGAGGALEEGGVWAYRDRWAERQQERDRRREERWREDEQRGPSGVDREARMTKCRERRRERREELRRIARVRAARTMEERCRVIRECGGEYFETVDAWRKVVMEEHVREGVIAPDRDVLFQKTDDDGYFL</sequence>
<feature type="region of interest" description="Disordered" evidence="1">
    <location>
        <begin position="208"/>
        <end position="231"/>
    </location>
</feature>
<comment type="caution">
    <text evidence="2">The sequence shown here is derived from an EMBL/GenBank/DDBJ whole genome shotgun (WGS) entry which is preliminary data.</text>
</comment>
<dbReference type="AlphaFoldDB" id="A0A1J9RW28"/>
<dbReference type="EMBL" id="MNUE01000037">
    <property type="protein sequence ID" value="OJD32583.1"/>
    <property type="molecule type" value="Genomic_DNA"/>
</dbReference>
<dbReference type="RefSeq" id="XP_020128843.1">
    <property type="nucleotide sequence ID" value="XM_020275113.1"/>
</dbReference>
<evidence type="ECO:0000256" key="1">
    <source>
        <dbReference type="SAM" id="MobiDB-lite"/>
    </source>
</evidence>
<protein>
    <submittedName>
        <fullName evidence="2">Uncharacterized protein</fullName>
    </submittedName>
</protein>
<accession>A0A1J9RW28</accession>
<proteinExistence type="predicted"/>
<name>A0A1J9RW28_9PEZI</name>
<evidence type="ECO:0000313" key="3">
    <source>
        <dbReference type="Proteomes" id="UP000183809"/>
    </source>
</evidence>
<dbReference type="GeneID" id="31015374"/>
<dbReference type="OrthoDB" id="4487429at2759"/>
<keyword evidence="3" id="KW-1185">Reference proteome</keyword>